<dbReference type="SUPFAM" id="SSF54909">
    <property type="entry name" value="Dimeric alpha+beta barrel"/>
    <property type="match status" value="2"/>
</dbReference>
<accession>A0ABC8TZ37</accession>
<organism evidence="4 5">
    <name type="scientific">Ilex paraguariensis</name>
    <name type="common">yerba mate</name>
    <dbReference type="NCBI Taxonomy" id="185542"/>
    <lineage>
        <taxon>Eukaryota</taxon>
        <taxon>Viridiplantae</taxon>
        <taxon>Streptophyta</taxon>
        <taxon>Embryophyta</taxon>
        <taxon>Tracheophyta</taxon>
        <taxon>Spermatophyta</taxon>
        <taxon>Magnoliopsida</taxon>
        <taxon>eudicotyledons</taxon>
        <taxon>Gunneridae</taxon>
        <taxon>Pentapetalae</taxon>
        <taxon>asterids</taxon>
        <taxon>campanulids</taxon>
        <taxon>Aquifoliales</taxon>
        <taxon>Aquifoliaceae</taxon>
        <taxon>Ilex</taxon>
    </lineage>
</organism>
<dbReference type="AlphaFoldDB" id="A0ABC8TZ37"/>
<name>A0ABC8TZ37_9AQUA</name>
<dbReference type="PROSITE" id="PS51502">
    <property type="entry name" value="S_R_A_B_BARREL"/>
    <property type="match status" value="1"/>
</dbReference>
<evidence type="ECO:0000256" key="1">
    <source>
        <dbReference type="ARBA" id="ARBA00011738"/>
    </source>
</evidence>
<dbReference type="Gene3D" id="3.30.70.100">
    <property type="match status" value="1"/>
</dbReference>
<feature type="domain" description="Stress-response A/B barrel" evidence="3">
    <location>
        <begin position="50"/>
        <end position="146"/>
    </location>
</feature>
<feature type="signal peptide" evidence="2">
    <location>
        <begin position="1"/>
        <end position="21"/>
    </location>
</feature>
<keyword evidence="2" id="KW-0732">Signal</keyword>
<dbReference type="PANTHER" id="PTHR33178">
    <property type="match status" value="1"/>
</dbReference>
<gene>
    <name evidence="4" type="ORF">ILEXP_LOCUS41692</name>
</gene>
<dbReference type="SMART" id="SM00886">
    <property type="entry name" value="Dabb"/>
    <property type="match status" value="1"/>
</dbReference>
<dbReference type="InterPro" id="IPR044662">
    <property type="entry name" value="HS1/DABB1-like"/>
</dbReference>
<evidence type="ECO:0000259" key="3">
    <source>
        <dbReference type="PROSITE" id="PS51502"/>
    </source>
</evidence>
<evidence type="ECO:0000313" key="4">
    <source>
        <dbReference type="EMBL" id="CAK9172064.1"/>
    </source>
</evidence>
<dbReference type="InterPro" id="IPR013097">
    <property type="entry name" value="Dabb"/>
</dbReference>
<keyword evidence="5" id="KW-1185">Reference proteome</keyword>
<feature type="chain" id="PRO_5044849882" description="Stress-response A/B barrel domain-containing protein" evidence="2">
    <location>
        <begin position="22"/>
        <end position="239"/>
    </location>
</feature>
<dbReference type="EMBL" id="CAUOFW020005902">
    <property type="protein sequence ID" value="CAK9172064.1"/>
    <property type="molecule type" value="Genomic_DNA"/>
</dbReference>
<dbReference type="Pfam" id="PF07876">
    <property type="entry name" value="Dabb"/>
    <property type="match status" value="2"/>
</dbReference>
<protein>
    <recommendedName>
        <fullName evidence="3">Stress-response A/B barrel domain-containing protein</fullName>
    </recommendedName>
</protein>
<dbReference type="Proteomes" id="UP001642360">
    <property type="component" value="Unassembled WGS sequence"/>
</dbReference>
<evidence type="ECO:0000256" key="2">
    <source>
        <dbReference type="SAM" id="SignalP"/>
    </source>
</evidence>
<reference evidence="4 5" key="1">
    <citation type="submission" date="2024-02" db="EMBL/GenBank/DDBJ databases">
        <authorList>
            <person name="Vignale AGUSTIN F."/>
            <person name="Sosa J E."/>
            <person name="Modenutti C."/>
        </authorList>
    </citation>
    <scope>NUCLEOTIDE SEQUENCE [LARGE SCALE GENOMIC DNA]</scope>
</reference>
<comment type="subunit">
    <text evidence="1">Homodimer.</text>
</comment>
<dbReference type="PANTHER" id="PTHR33178:SF3">
    <property type="entry name" value="STRESS-RESPONSE A_B BARREL DOMAIN-CONTAINING PROTEIN UP3"/>
    <property type="match status" value="1"/>
</dbReference>
<comment type="caution">
    <text evidence="4">The sequence shown here is derived from an EMBL/GenBank/DDBJ whole genome shotgun (WGS) entry which is preliminary data.</text>
</comment>
<evidence type="ECO:0000313" key="5">
    <source>
        <dbReference type="Proteomes" id="UP001642360"/>
    </source>
</evidence>
<sequence>MNIHFIWVLISPLSLLRLTSQIPPPPPLQTLYNHNAVVNQNVDRNYTPPPHRRTHCPLQGQAQHGPSQVNAFVNGLNSLTSINQVLHLTAGALLRTRSQSLSFTHILHTRYKSQTDLADYKLHPSHVSVVDELITPIVDDIMSLDWVNDDVTVPVVINPGSAMRVTEKKVDPIDQISFGEKISVKAKGYTIGSIRVFPGLSELEELDSNLELVNENEKVKELLDSVLVVDYVVPQIPIV</sequence>
<dbReference type="InterPro" id="IPR011008">
    <property type="entry name" value="Dimeric_a/b-barrel"/>
</dbReference>
<proteinExistence type="predicted"/>